<keyword evidence="1 2" id="KW-0129">CBS domain</keyword>
<dbReference type="PANTHER" id="PTHR43080:SF2">
    <property type="entry name" value="CBS DOMAIN-CONTAINING PROTEIN"/>
    <property type="match status" value="1"/>
</dbReference>
<dbReference type="SUPFAM" id="SSF54631">
    <property type="entry name" value="CBS-domain pair"/>
    <property type="match status" value="1"/>
</dbReference>
<dbReference type="Proteomes" id="UP000228496">
    <property type="component" value="Unassembled WGS sequence"/>
</dbReference>
<comment type="caution">
    <text evidence="4">The sequence shown here is derived from an EMBL/GenBank/DDBJ whole genome shotgun (WGS) entry which is preliminary data.</text>
</comment>
<proteinExistence type="predicted"/>
<feature type="domain" description="CBS" evidence="3">
    <location>
        <begin position="102"/>
        <end position="160"/>
    </location>
</feature>
<dbReference type="EMBL" id="PCXQ01000003">
    <property type="protein sequence ID" value="PJE51286.1"/>
    <property type="molecule type" value="Genomic_DNA"/>
</dbReference>
<dbReference type="PROSITE" id="PS51371">
    <property type="entry name" value="CBS"/>
    <property type="match status" value="2"/>
</dbReference>
<reference evidence="4 5" key="1">
    <citation type="submission" date="2017-09" db="EMBL/GenBank/DDBJ databases">
        <title>Depth-based differentiation of microbial function through sediment-hosted aquifers and enrichment of novel symbionts in the deep terrestrial subsurface.</title>
        <authorList>
            <person name="Probst A.J."/>
            <person name="Ladd B."/>
            <person name="Jarett J.K."/>
            <person name="Geller-Mcgrath D.E."/>
            <person name="Sieber C.M."/>
            <person name="Emerson J.B."/>
            <person name="Anantharaman K."/>
            <person name="Thomas B.C."/>
            <person name="Malmstrom R."/>
            <person name="Stieglmeier M."/>
            <person name="Klingl A."/>
            <person name="Woyke T."/>
            <person name="Ryan C.M."/>
            <person name="Banfield J.F."/>
        </authorList>
    </citation>
    <scope>NUCLEOTIDE SEQUENCE [LARGE SCALE GENOMIC DNA]</scope>
    <source>
        <strain evidence="4">CG10_big_fil_rev_8_21_14_0_10_36_16</strain>
    </source>
</reference>
<sequence length="191" mass="21639">MSNLAKVEDIMTREVVTLSPDDTLDYASRLFSSHDLDGFPVVGEHKKLVGIVTTYDMVFQSSQVHLPALLDIIGDMQEGKLDRGALSGHFNKIKSIKVDEIMNLDPLTISPDVRIEDLAKEFTNHHRVNPIPVVNKDKQLLGVVSRFDVIKFFNEQYMEKIFGDREHSGVLKRLGESDVDLDIDNDKEDEE</sequence>
<name>A0A2J0Q830_9BACT</name>
<feature type="domain" description="CBS" evidence="3">
    <location>
        <begin position="11"/>
        <end position="69"/>
    </location>
</feature>
<dbReference type="AlphaFoldDB" id="A0A2J0Q830"/>
<dbReference type="Pfam" id="PF00571">
    <property type="entry name" value="CBS"/>
    <property type="match status" value="2"/>
</dbReference>
<dbReference type="Gene3D" id="3.10.580.10">
    <property type="entry name" value="CBS-domain"/>
    <property type="match status" value="1"/>
</dbReference>
<evidence type="ECO:0000313" key="5">
    <source>
        <dbReference type="Proteomes" id="UP000228496"/>
    </source>
</evidence>
<evidence type="ECO:0000313" key="4">
    <source>
        <dbReference type="EMBL" id="PJE51286.1"/>
    </source>
</evidence>
<dbReference type="SMART" id="SM00116">
    <property type="entry name" value="CBS"/>
    <property type="match status" value="2"/>
</dbReference>
<accession>A0A2J0Q830</accession>
<dbReference type="InterPro" id="IPR051257">
    <property type="entry name" value="Diverse_CBS-Domain"/>
</dbReference>
<protein>
    <recommendedName>
        <fullName evidence="3">CBS domain-containing protein</fullName>
    </recommendedName>
</protein>
<dbReference type="InterPro" id="IPR000644">
    <property type="entry name" value="CBS_dom"/>
</dbReference>
<dbReference type="InterPro" id="IPR046342">
    <property type="entry name" value="CBS_dom_sf"/>
</dbReference>
<organism evidence="4 5">
    <name type="scientific">Candidatus Yanofskybacteria bacterium CG10_big_fil_rev_8_21_14_0_10_36_16</name>
    <dbReference type="NCBI Taxonomy" id="1975096"/>
    <lineage>
        <taxon>Bacteria</taxon>
        <taxon>Candidatus Yanofskyibacteriota</taxon>
    </lineage>
</organism>
<evidence type="ECO:0000259" key="3">
    <source>
        <dbReference type="PROSITE" id="PS51371"/>
    </source>
</evidence>
<evidence type="ECO:0000256" key="2">
    <source>
        <dbReference type="PROSITE-ProRule" id="PRU00703"/>
    </source>
</evidence>
<evidence type="ECO:0000256" key="1">
    <source>
        <dbReference type="ARBA" id="ARBA00023122"/>
    </source>
</evidence>
<gene>
    <name evidence="4" type="ORF">COV29_00825</name>
</gene>
<dbReference type="PANTHER" id="PTHR43080">
    <property type="entry name" value="CBS DOMAIN-CONTAINING PROTEIN CBSX3, MITOCHONDRIAL"/>
    <property type="match status" value="1"/>
</dbReference>